<dbReference type="AlphaFoldDB" id="A0A9W8Y2T6"/>
<sequence>MANSQDDANHRCRVLIDNIFESLSTIVKSIPDSKDEEASIVKPLCALVEKAYHKVFQAYAATYLMIKDKDEVKKLEVKKLEESLQAAFDSLETYAESMKQYMLTPFRVWTSRLHNNRKSFELHFMACASRILPSKEYETLALFNASLHEEQPVRDSVLQPQLHADWYAQTFAVKTKKPELRSSVTSSSSNGSTSSAKSIDDMGYIDFKRTLSPEIMPIAPILQEGLGLTPAEKHINTAVKAFLLSQHRSLVKAIALEEKGSQVEKIVELDEPITPVRTEKVRR</sequence>
<dbReference type="Proteomes" id="UP001140560">
    <property type="component" value="Unassembled WGS sequence"/>
</dbReference>
<dbReference type="EMBL" id="JAPEUY010000017">
    <property type="protein sequence ID" value="KAJ4364538.1"/>
    <property type="molecule type" value="Genomic_DNA"/>
</dbReference>
<name>A0A9W8Y2T6_9PLEO</name>
<evidence type="ECO:0000313" key="1">
    <source>
        <dbReference type="EMBL" id="KAJ4364538.1"/>
    </source>
</evidence>
<gene>
    <name evidence="1" type="ORF">N0V83_009133</name>
</gene>
<keyword evidence="2" id="KW-1185">Reference proteome</keyword>
<evidence type="ECO:0000313" key="2">
    <source>
        <dbReference type="Proteomes" id="UP001140560"/>
    </source>
</evidence>
<reference evidence="1" key="1">
    <citation type="submission" date="2022-10" db="EMBL/GenBank/DDBJ databases">
        <title>Tapping the CABI collections for fungal endophytes: first genome assemblies for Collariella, Neodidymelliopsis, Ascochyta clinopodiicola, Didymella pomorum, Didymosphaeria variabile, Neocosmospora piperis and Neocucurbitaria cava.</title>
        <authorList>
            <person name="Hill R."/>
        </authorList>
    </citation>
    <scope>NUCLEOTIDE SEQUENCE</scope>
    <source>
        <strain evidence="1">IMI 356814</strain>
    </source>
</reference>
<accession>A0A9W8Y2T6</accession>
<comment type="caution">
    <text evidence="1">The sequence shown here is derived from an EMBL/GenBank/DDBJ whole genome shotgun (WGS) entry which is preliminary data.</text>
</comment>
<proteinExistence type="predicted"/>
<protein>
    <submittedName>
        <fullName evidence="1">Uncharacterized protein</fullName>
    </submittedName>
</protein>
<organism evidence="1 2">
    <name type="scientific">Neocucurbitaria cava</name>
    <dbReference type="NCBI Taxonomy" id="798079"/>
    <lineage>
        <taxon>Eukaryota</taxon>
        <taxon>Fungi</taxon>
        <taxon>Dikarya</taxon>
        <taxon>Ascomycota</taxon>
        <taxon>Pezizomycotina</taxon>
        <taxon>Dothideomycetes</taxon>
        <taxon>Pleosporomycetidae</taxon>
        <taxon>Pleosporales</taxon>
        <taxon>Pleosporineae</taxon>
        <taxon>Cucurbitariaceae</taxon>
        <taxon>Neocucurbitaria</taxon>
    </lineage>
</organism>